<keyword evidence="2" id="KW-1185">Reference proteome</keyword>
<protein>
    <submittedName>
        <fullName evidence="1">Uncharacterized protein</fullName>
    </submittedName>
</protein>
<dbReference type="EMBL" id="CAXIEN010000347">
    <property type="protein sequence ID" value="CAL1294482.1"/>
    <property type="molecule type" value="Genomic_DNA"/>
</dbReference>
<accession>A0AAV2BEY5</accession>
<name>A0AAV2BEY5_9ARAC</name>
<organism evidence="1 2">
    <name type="scientific">Larinioides sclopetarius</name>
    <dbReference type="NCBI Taxonomy" id="280406"/>
    <lineage>
        <taxon>Eukaryota</taxon>
        <taxon>Metazoa</taxon>
        <taxon>Ecdysozoa</taxon>
        <taxon>Arthropoda</taxon>
        <taxon>Chelicerata</taxon>
        <taxon>Arachnida</taxon>
        <taxon>Araneae</taxon>
        <taxon>Araneomorphae</taxon>
        <taxon>Entelegynae</taxon>
        <taxon>Araneoidea</taxon>
        <taxon>Araneidae</taxon>
        <taxon>Larinioides</taxon>
    </lineage>
</organism>
<gene>
    <name evidence="1" type="ORF">LARSCL_LOCUS18733</name>
</gene>
<dbReference type="AlphaFoldDB" id="A0AAV2BEY5"/>
<dbReference type="Proteomes" id="UP001497382">
    <property type="component" value="Unassembled WGS sequence"/>
</dbReference>
<proteinExistence type="predicted"/>
<sequence>MLYPFTYSLLDLCSIRIAYLMWTRQNVTKKGFKEEIFDELVDFVLADVRKLPLPFQLKSRILHNVKPAGKRLLRFLDLWRQKTQPRYYRENGLTGEMLFYCLILNADGMINLRKTAEKILSSRMLFKYSPLFAFRLACVNFLEKEVLMLWILVKQKLLHKISMEGCDPIRYSRLSYRGILQREHASSKGCLEFPRFPCTTEADEVMFWIGVCLSKENTSDLKEVPHFTGEDVDWYEFALESSILSCNVAGLDYFRNFSKRKVEYCNVEIFERNLGPDLKYYEQQSFMSYLMLLDSQAKADLLRRRTDRTVYHFLQWPLSQAFVENTEQIWNLIRDEFKEWTLLKIFAILFHENPLLNPITDCEGFCCGPLGFNSVIHSIEHVRRIWINLWEIISDSYKLVVLNSIVFKSIVHTKRFRQFRSNFKTSGLKEKLLHLFLSNGEAVLELYQEETMKRSLRRLIAKYMPEDFEDLDRRCIAFLKTQTRRYRRKMKIEMEEKVYVQNNLFYMDFGKLYPVHENFLSYIKEQI</sequence>
<evidence type="ECO:0000313" key="2">
    <source>
        <dbReference type="Proteomes" id="UP001497382"/>
    </source>
</evidence>
<reference evidence="1 2" key="1">
    <citation type="submission" date="2024-04" db="EMBL/GenBank/DDBJ databases">
        <authorList>
            <person name="Rising A."/>
            <person name="Reimegard J."/>
            <person name="Sonavane S."/>
            <person name="Akerstrom W."/>
            <person name="Nylinder S."/>
            <person name="Hedman E."/>
            <person name="Kallberg Y."/>
        </authorList>
    </citation>
    <scope>NUCLEOTIDE SEQUENCE [LARGE SCALE GENOMIC DNA]</scope>
</reference>
<comment type="caution">
    <text evidence="1">The sequence shown here is derived from an EMBL/GenBank/DDBJ whole genome shotgun (WGS) entry which is preliminary data.</text>
</comment>
<evidence type="ECO:0000313" key="1">
    <source>
        <dbReference type="EMBL" id="CAL1294482.1"/>
    </source>
</evidence>